<dbReference type="CDD" id="cd00090">
    <property type="entry name" value="HTH_ARSR"/>
    <property type="match status" value="1"/>
</dbReference>
<dbReference type="Gene3D" id="3.30.70.920">
    <property type="match status" value="1"/>
</dbReference>
<accession>A0ABP6CSC6</accession>
<evidence type="ECO:0000259" key="4">
    <source>
        <dbReference type="PROSITE" id="PS50956"/>
    </source>
</evidence>
<dbReference type="SMART" id="SM00344">
    <property type="entry name" value="HTH_ASNC"/>
    <property type="match status" value="1"/>
</dbReference>
<dbReference type="InterPro" id="IPR036390">
    <property type="entry name" value="WH_DNA-bd_sf"/>
</dbReference>
<name>A0ABP6CSC6_9ACTN</name>
<dbReference type="InterPro" id="IPR000485">
    <property type="entry name" value="AsnC-type_HTH_dom"/>
</dbReference>
<dbReference type="PRINTS" id="PR00033">
    <property type="entry name" value="HTHASNC"/>
</dbReference>
<keyword evidence="2" id="KW-0238">DNA-binding</keyword>
<protein>
    <submittedName>
        <fullName evidence="5">Lrp/AsnC family transcriptional regulator</fullName>
    </submittedName>
</protein>
<dbReference type="InterPro" id="IPR011008">
    <property type="entry name" value="Dimeric_a/b-barrel"/>
</dbReference>
<evidence type="ECO:0000256" key="3">
    <source>
        <dbReference type="ARBA" id="ARBA00023163"/>
    </source>
</evidence>
<gene>
    <name evidence="5" type="ORF">GCM10010411_72370</name>
</gene>
<evidence type="ECO:0000313" key="5">
    <source>
        <dbReference type="EMBL" id="GAA2625262.1"/>
    </source>
</evidence>
<dbReference type="InterPro" id="IPR011991">
    <property type="entry name" value="ArsR-like_HTH"/>
</dbReference>
<evidence type="ECO:0000256" key="1">
    <source>
        <dbReference type="ARBA" id="ARBA00023015"/>
    </source>
</evidence>
<dbReference type="PANTHER" id="PTHR30154:SF34">
    <property type="entry name" value="TRANSCRIPTIONAL REGULATOR AZLB"/>
    <property type="match status" value="1"/>
</dbReference>
<dbReference type="Pfam" id="PF01037">
    <property type="entry name" value="AsnC_trans_reg"/>
    <property type="match status" value="1"/>
</dbReference>
<dbReference type="Pfam" id="PF13412">
    <property type="entry name" value="HTH_24"/>
    <property type="match status" value="1"/>
</dbReference>
<dbReference type="RefSeq" id="WP_344547001.1">
    <property type="nucleotide sequence ID" value="NZ_BAAATD010000012.1"/>
</dbReference>
<dbReference type="PROSITE" id="PS50956">
    <property type="entry name" value="HTH_ASNC_2"/>
    <property type="match status" value="1"/>
</dbReference>
<feature type="domain" description="HTH asnC-type" evidence="4">
    <location>
        <begin position="1"/>
        <end position="62"/>
    </location>
</feature>
<proteinExistence type="predicted"/>
<keyword evidence="6" id="KW-1185">Reference proteome</keyword>
<dbReference type="InterPro" id="IPR036388">
    <property type="entry name" value="WH-like_DNA-bd_sf"/>
</dbReference>
<sequence length="153" mass="16981">MDAIDRQILAELQNEGRLTVTELADRVRLSAGPCHRRLRELERTGVITGYRAVVDPAAVGLGFEVLVSVTMDREDSTTIAAFEDALAGLPQVRQAERLFGDPDYLLRITTTDMEGYAKFRDDKLAALPGVQRLTSTIVMKRVVKDRPLPIASR</sequence>
<reference evidence="6" key="1">
    <citation type="journal article" date="2019" name="Int. J. Syst. Evol. Microbiol.">
        <title>The Global Catalogue of Microorganisms (GCM) 10K type strain sequencing project: providing services to taxonomists for standard genome sequencing and annotation.</title>
        <authorList>
            <consortium name="The Broad Institute Genomics Platform"/>
            <consortium name="The Broad Institute Genome Sequencing Center for Infectious Disease"/>
            <person name="Wu L."/>
            <person name="Ma J."/>
        </authorList>
    </citation>
    <scope>NUCLEOTIDE SEQUENCE [LARGE SCALE GENOMIC DNA]</scope>
    <source>
        <strain evidence="6">JCM 6833</strain>
    </source>
</reference>
<comment type="caution">
    <text evidence="5">The sequence shown here is derived from an EMBL/GenBank/DDBJ whole genome shotgun (WGS) entry which is preliminary data.</text>
</comment>
<dbReference type="Proteomes" id="UP001501509">
    <property type="component" value="Unassembled WGS sequence"/>
</dbReference>
<keyword evidence="1" id="KW-0805">Transcription regulation</keyword>
<organism evidence="5 6">
    <name type="scientific">Actinomadura fulvescens</name>
    <dbReference type="NCBI Taxonomy" id="46160"/>
    <lineage>
        <taxon>Bacteria</taxon>
        <taxon>Bacillati</taxon>
        <taxon>Actinomycetota</taxon>
        <taxon>Actinomycetes</taxon>
        <taxon>Streptosporangiales</taxon>
        <taxon>Thermomonosporaceae</taxon>
        <taxon>Actinomadura</taxon>
    </lineage>
</organism>
<dbReference type="EMBL" id="BAAATD010000012">
    <property type="protein sequence ID" value="GAA2625262.1"/>
    <property type="molecule type" value="Genomic_DNA"/>
</dbReference>
<keyword evidence="3" id="KW-0804">Transcription</keyword>
<dbReference type="SUPFAM" id="SSF46785">
    <property type="entry name" value="Winged helix' DNA-binding domain"/>
    <property type="match status" value="1"/>
</dbReference>
<dbReference type="SUPFAM" id="SSF54909">
    <property type="entry name" value="Dimeric alpha+beta barrel"/>
    <property type="match status" value="1"/>
</dbReference>
<dbReference type="InterPro" id="IPR019887">
    <property type="entry name" value="Tscrpt_reg_AsnC/Lrp_C"/>
</dbReference>
<dbReference type="InterPro" id="IPR019888">
    <property type="entry name" value="Tscrpt_reg_AsnC-like"/>
</dbReference>
<dbReference type="Gene3D" id="1.10.10.10">
    <property type="entry name" value="Winged helix-like DNA-binding domain superfamily/Winged helix DNA-binding domain"/>
    <property type="match status" value="1"/>
</dbReference>
<dbReference type="PANTHER" id="PTHR30154">
    <property type="entry name" value="LEUCINE-RESPONSIVE REGULATORY PROTEIN"/>
    <property type="match status" value="1"/>
</dbReference>
<evidence type="ECO:0000313" key="6">
    <source>
        <dbReference type="Proteomes" id="UP001501509"/>
    </source>
</evidence>
<evidence type="ECO:0000256" key="2">
    <source>
        <dbReference type="ARBA" id="ARBA00023125"/>
    </source>
</evidence>